<dbReference type="GeneID" id="54490994"/>
<proteinExistence type="predicted"/>
<dbReference type="Proteomes" id="UP000799437">
    <property type="component" value="Unassembled WGS sequence"/>
</dbReference>
<name>A0A6A6WKA9_9PEZI</name>
<sequence>MFCHSLRQLECLASSPYTRLFKNLFGVSSKKLRRMLIRIRLLQWHLSQIRTRSVHSVMFFCLASPHVNLLQPCLEVFLTTSMETQKTLR</sequence>
<dbReference type="RefSeq" id="XP_033605056.1">
    <property type="nucleotide sequence ID" value="XM_033749940.1"/>
</dbReference>
<organism evidence="1 2">
    <name type="scientific">Pseudovirgaria hyperparasitica</name>
    <dbReference type="NCBI Taxonomy" id="470096"/>
    <lineage>
        <taxon>Eukaryota</taxon>
        <taxon>Fungi</taxon>
        <taxon>Dikarya</taxon>
        <taxon>Ascomycota</taxon>
        <taxon>Pezizomycotina</taxon>
        <taxon>Dothideomycetes</taxon>
        <taxon>Dothideomycetes incertae sedis</taxon>
        <taxon>Acrospermales</taxon>
        <taxon>Acrospermaceae</taxon>
        <taxon>Pseudovirgaria</taxon>
    </lineage>
</organism>
<reference evidence="1" key="1">
    <citation type="journal article" date="2020" name="Stud. Mycol.">
        <title>101 Dothideomycetes genomes: a test case for predicting lifestyles and emergence of pathogens.</title>
        <authorList>
            <person name="Haridas S."/>
            <person name="Albert R."/>
            <person name="Binder M."/>
            <person name="Bloem J."/>
            <person name="Labutti K."/>
            <person name="Salamov A."/>
            <person name="Andreopoulos B."/>
            <person name="Baker S."/>
            <person name="Barry K."/>
            <person name="Bills G."/>
            <person name="Bluhm B."/>
            <person name="Cannon C."/>
            <person name="Castanera R."/>
            <person name="Culley D."/>
            <person name="Daum C."/>
            <person name="Ezra D."/>
            <person name="Gonzalez J."/>
            <person name="Henrissat B."/>
            <person name="Kuo A."/>
            <person name="Liang C."/>
            <person name="Lipzen A."/>
            <person name="Lutzoni F."/>
            <person name="Magnuson J."/>
            <person name="Mondo S."/>
            <person name="Nolan M."/>
            <person name="Ohm R."/>
            <person name="Pangilinan J."/>
            <person name="Park H.-J."/>
            <person name="Ramirez L."/>
            <person name="Alfaro M."/>
            <person name="Sun H."/>
            <person name="Tritt A."/>
            <person name="Yoshinaga Y."/>
            <person name="Zwiers L.-H."/>
            <person name="Turgeon B."/>
            <person name="Goodwin S."/>
            <person name="Spatafora J."/>
            <person name="Crous P."/>
            <person name="Grigoriev I."/>
        </authorList>
    </citation>
    <scope>NUCLEOTIDE SEQUENCE</scope>
    <source>
        <strain evidence="1">CBS 121739</strain>
    </source>
</reference>
<evidence type="ECO:0000313" key="2">
    <source>
        <dbReference type="Proteomes" id="UP000799437"/>
    </source>
</evidence>
<gene>
    <name evidence="1" type="ORF">EJ05DRAFT_7430</name>
</gene>
<protein>
    <submittedName>
        <fullName evidence="1">Uncharacterized protein</fullName>
    </submittedName>
</protein>
<evidence type="ECO:0000313" key="1">
    <source>
        <dbReference type="EMBL" id="KAF2762605.1"/>
    </source>
</evidence>
<accession>A0A6A6WKA9</accession>
<dbReference type="AlphaFoldDB" id="A0A6A6WKA9"/>
<dbReference type="EMBL" id="ML996565">
    <property type="protein sequence ID" value="KAF2762605.1"/>
    <property type="molecule type" value="Genomic_DNA"/>
</dbReference>
<keyword evidence="2" id="KW-1185">Reference proteome</keyword>